<dbReference type="PANTHER" id="PTHR21497:SF24">
    <property type="entry name" value="E3 UBIQUITIN-PROTEIN LIGASE UBR1"/>
    <property type="match status" value="1"/>
</dbReference>
<keyword evidence="4" id="KW-1185">Reference proteome</keyword>
<dbReference type="GO" id="GO:0005737">
    <property type="term" value="C:cytoplasm"/>
    <property type="evidence" value="ECO:0007669"/>
    <property type="project" value="TreeGrafter"/>
</dbReference>
<dbReference type="GO" id="GO:0071596">
    <property type="term" value="P:ubiquitin-dependent protein catabolic process via the N-end rule pathway"/>
    <property type="evidence" value="ECO:0007669"/>
    <property type="project" value="UniProtKB-UniRule"/>
</dbReference>
<dbReference type="CDD" id="cd16482">
    <property type="entry name" value="RING-H2_UBR1-like"/>
    <property type="match status" value="1"/>
</dbReference>
<name>A0AAE0KVM2_9CHLO</name>
<feature type="region of interest" description="Disordered" evidence="2">
    <location>
        <begin position="121"/>
        <end position="141"/>
    </location>
</feature>
<dbReference type="AlphaFoldDB" id="A0AAE0KVM2"/>
<dbReference type="EC" id="2.3.2.27" evidence="1"/>
<evidence type="ECO:0000313" key="3">
    <source>
        <dbReference type="EMBL" id="KAK3262382.1"/>
    </source>
</evidence>
<dbReference type="GO" id="GO:0061630">
    <property type="term" value="F:ubiquitin protein ligase activity"/>
    <property type="evidence" value="ECO:0007669"/>
    <property type="project" value="UniProtKB-UniRule"/>
</dbReference>
<dbReference type="EMBL" id="LGRX02016247">
    <property type="protein sequence ID" value="KAK3262382.1"/>
    <property type="molecule type" value="Genomic_DNA"/>
</dbReference>
<keyword evidence="1" id="KW-0808">Transferase</keyword>
<comment type="function">
    <text evidence="1">Ubiquitin ligase protein which is a component of the N-end rule pathway. Recognizes and binds to proteins bearing specific N-terminal residues that are destabilizing according to the N-end rule, leading to their ubiquitination and subsequent degradation.</text>
</comment>
<comment type="catalytic activity">
    <reaction evidence="1">
        <text>S-ubiquitinyl-[E2 ubiquitin-conjugating enzyme]-L-cysteine + [acceptor protein]-L-lysine = [E2 ubiquitin-conjugating enzyme]-L-cysteine + N(6)-ubiquitinyl-[acceptor protein]-L-lysine.</text>
        <dbReference type="EC" id="2.3.2.27"/>
    </reaction>
</comment>
<comment type="caution">
    <text evidence="3">The sequence shown here is derived from an EMBL/GenBank/DDBJ whole genome shotgun (WGS) entry which is preliminary data.</text>
</comment>
<feature type="region of interest" description="Disordered" evidence="2">
    <location>
        <begin position="1"/>
        <end position="24"/>
    </location>
</feature>
<proteinExistence type="inferred from homology"/>
<reference evidence="3 4" key="1">
    <citation type="journal article" date="2015" name="Genome Biol. Evol.">
        <title>Comparative Genomics of a Bacterivorous Green Alga Reveals Evolutionary Causalities and Consequences of Phago-Mixotrophic Mode of Nutrition.</title>
        <authorList>
            <person name="Burns J.A."/>
            <person name="Paasch A."/>
            <person name="Narechania A."/>
            <person name="Kim E."/>
        </authorList>
    </citation>
    <scope>NUCLEOTIDE SEQUENCE [LARGE SCALE GENOMIC DNA]</scope>
    <source>
        <strain evidence="3 4">PLY_AMNH</strain>
    </source>
</reference>
<accession>A0AAE0KVM2</accession>
<comment type="similarity">
    <text evidence="1">Belongs to the E3 ubiquitin-protein ligase UBR1-like family.</text>
</comment>
<keyword evidence="1" id="KW-0863">Zinc-finger</keyword>
<keyword evidence="1" id="KW-0833">Ubl conjugation pathway</keyword>
<sequence length="358" mass="37453">MSEIRGCAEGSDPSVNPGVRGEPERSLASIAHGQEAGVAGTPQSVGGEEAGPMRVWASTCGHMLHSFCLDRYHSSLLLRHFAGATYAGANVVDLERGQFLCPVCRRLANCLLPAVPIRRRSSTDAGTSQSSSAATDRASDAKGVLSVAQDWLEETSQRLAAAPSSTSAPARSFMFGPALPKSERGSVARELAARERSEDGATILENAKKEAALDVLAFQLSTVQGGPYREVLPSGSNAEDTLHQLWNALAGTLTMAELAGRGLSTADPVRLLCLGGGSWEAAVKEAGLHISALPGLITAAIIYRHGGEASKIRAARFRQLCETIYPTGRGCSMAVDTPVSTSVLHRPGGALLATDLPK</sequence>
<evidence type="ECO:0000256" key="1">
    <source>
        <dbReference type="RuleBase" id="RU366018"/>
    </source>
</evidence>
<evidence type="ECO:0000313" key="4">
    <source>
        <dbReference type="Proteomes" id="UP001190700"/>
    </source>
</evidence>
<gene>
    <name evidence="3" type="ORF">CYMTET_28761</name>
</gene>
<dbReference type="GO" id="GO:0008270">
    <property type="term" value="F:zinc ion binding"/>
    <property type="evidence" value="ECO:0007669"/>
    <property type="project" value="UniProtKB-UniRule"/>
</dbReference>
<dbReference type="GO" id="GO:0000151">
    <property type="term" value="C:ubiquitin ligase complex"/>
    <property type="evidence" value="ECO:0007669"/>
    <property type="project" value="TreeGrafter"/>
</dbReference>
<feature type="compositionally biased region" description="Low complexity" evidence="2">
    <location>
        <begin position="123"/>
        <end position="136"/>
    </location>
</feature>
<organism evidence="3 4">
    <name type="scientific">Cymbomonas tetramitiformis</name>
    <dbReference type="NCBI Taxonomy" id="36881"/>
    <lineage>
        <taxon>Eukaryota</taxon>
        <taxon>Viridiplantae</taxon>
        <taxon>Chlorophyta</taxon>
        <taxon>Pyramimonadophyceae</taxon>
        <taxon>Pyramimonadales</taxon>
        <taxon>Pyramimonadaceae</taxon>
        <taxon>Cymbomonas</taxon>
    </lineage>
</organism>
<dbReference type="Proteomes" id="UP001190700">
    <property type="component" value="Unassembled WGS sequence"/>
</dbReference>
<dbReference type="InterPro" id="IPR039164">
    <property type="entry name" value="UBR1-like"/>
</dbReference>
<dbReference type="PANTHER" id="PTHR21497">
    <property type="entry name" value="UBIQUITIN LIGASE E3 ALPHA-RELATED"/>
    <property type="match status" value="1"/>
</dbReference>
<evidence type="ECO:0000256" key="2">
    <source>
        <dbReference type="SAM" id="MobiDB-lite"/>
    </source>
</evidence>
<comment type="pathway">
    <text evidence="1">Protein modification; protein ubiquitination.</text>
</comment>
<keyword evidence="1" id="KW-0479">Metal-binding</keyword>
<dbReference type="GO" id="GO:0016567">
    <property type="term" value="P:protein ubiquitination"/>
    <property type="evidence" value="ECO:0007669"/>
    <property type="project" value="UniProtKB-UniRule"/>
</dbReference>
<keyword evidence="1" id="KW-0862">Zinc</keyword>
<protein>
    <recommendedName>
        <fullName evidence="1">E3 ubiquitin-protein ligase</fullName>
        <ecNumber evidence="1">2.3.2.27</ecNumber>
    </recommendedName>
</protein>